<dbReference type="Proteomes" id="UP000250235">
    <property type="component" value="Unassembled WGS sequence"/>
</dbReference>
<evidence type="ECO:0000313" key="1">
    <source>
        <dbReference type="EMBL" id="KZV06626.1"/>
    </source>
</evidence>
<dbReference type="EMBL" id="KV072175">
    <property type="protein sequence ID" value="KZV06626.1"/>
    <property type="molecule type" value="Genomic_DNA"/>
</dbReference>
<accession>A0A2Z7A1Y1</accession>
<sequence>MLSEQYTAMFIETSQQPHIISHATSQLSQAQDPYLKLSVQQLLQAKVSRKPDCNLNYEMHELNQQLRASAPANNSLQKGYRMKDLLKRSPTIPRTYQTVAGNDGNSPDKLTVNSNLGFEAKTTIGRIFR</sequence>
<proteinExistence type="predicted"/>
<organism evidence="1 2">
    <name type="scientific">Dorcoceras hygrometricum</name>
    <dbReference type="NCBI Taxonomy" id="472368"/>
    <lineage>
        <taxon>Eukaryota</taxon>
        <taxon>Viridiplantae</taxon>
        <taxon>Streptophyta</taxon>
        <taxon>Embryophyta</taxon>
        <taxon>Tracheophyta</taxon>
        <taxon>Spermatophyta</taxon>
        <taxon>Magnoliopsida</taxon>
        <taxon>eudicotyledons</taxon>
        <taxon>Gunneridae</taxon>
        <taxon>Pentapetalae</taxon>
        <taxon>asterids</taxon>
        <taxon>lamiids</taxon>
        <taxon>Lamiales</taxon>
        <taxon>Gesneriaceae</taxon>
        <taxon>Didymocarpoideae</taxon>
        <taxon>Trichosporeae</taxon>
        <taxon>Loxocarpinae</taxon>
        <taxon>Dorcoceras</taxon>
    </lineage>
</organism>
<protein>
    <submittedName>
        <fullName evidence="1">Pentatricopeptide repeat-containing protein-like</fullName>
    </submittedName>
</protein>
<dbReference type="AlphaFoldDB" id="A0A2Z7A1Y1"/>
<evidence type="ECO:0000313" key="2">
    <source>
        <dbReference type="Proteomes" id="UP000250235"/>
    </source>
</evidence>
<reference evidence="1 2" key="1">
    <citation type="journal article" date="2015" name="Proc. Natl. Acad. Sci. U.S.A.">
        <title>The resurrection genome of Boea hygrometrica: A blueprint for survival of dehydration.</title>
        <authorList>
            <person name="Xiao L."/>
            <person name="Yang G."/>
            <person name="Zhang L."/>
            <person name="Yang X."/>
            <person name="Zhao S."/>
            <person name="Ji Z."/>
            <person name="Zhou Q."/>
            <person name="Hu M."/>
            <person name="Wang Y."/>
            <person name="Chen M."/>
            <person name="Xu Y."/>
            <person name="Jin H."/>
            <person name="Xiao X."/>
            <person name="Hu G."/>
            <person name="Bao F."/>
            <person name="Hu Y."/>
            <person name="Wan P."/>
            <person name="Li L."/>
            <person name="Deng X."/>
            <person name="Kuang T."/>
            <person name="Xiang C."/>
            <person name="Zhu J.K."/>
            <person name="Oliver M.J."/>
            <person name="He Y."/>
        </authorList>
    </citation>
    <scope>NUCLEOTIDE SEQUENCE [LARGE SCALE GENOMIC DNA]</scope>
    <source>
        <strain evidence="2">cv. XS01</strain>
    </source>
</reference>
<name>A0A2Z7A1Y1_9LAMI</name>
<keyword evidence="2" id="KW-1185">Reference proteome</keyword>
<gene>
    <name evidence="1" type="ORF">F511_45893</name>
</gene>